<name>A0A2T1E9W4_9CYAN</name>
<reference evidence="2" key="1">
    <citation type="submission" date="2018-02" db="EMBL/GenBank/DDBJ databases">
        <authorList>
            <person name="Moore K."/>
            <person name="Momper L."/>
        </authorList>
    </citation>
    <scope>NUCLEOTIDE SEQUENCE [LARGE SCALE GENOMIC DNA]</scope>
    <source>
        <strain evidence="2">ULC18</strain>
    </source>
</reference>
<sequence length="81" mass="9174">MRAYEFSTKIAPDGKLELPDHLKNRQVRVIVLVEELPDSQAEDEDDTSVEEIATSLLRALHEVKTGQTKPIAQLWDSLDDD</sequence>
<gene>
    <name evidence="1" type="ORF">C7B82_10970</name>
</gene>
<dbReference type="EMBL" id="PVWK01000061">
    <property type="protein sequence ID" value="PSB29539.1"/>
    <property type="molecule type" value="Genomic_DNA"/>
</dbReference>
<keyword evidence="2" id="KW-1185">Reference proteome</keyword>
<comment type="caution">
    <text evidence="1">The sequence shown here is derived from an EMBL/GenBank/DDBJ whole genome shotgun (WGS) entry which is preliminary data.</text>
</comment>
<dbReference type="AlphaFoldDB" id="A0A2T1E9W4"/>
<protein>
    <submittedName>
        <fullName evidence="1">Uncharacterized protein</fullName>
    </submittedName>
</protein>
<proteinExistence type="predicted"/>
<dbReference type="OrthoDB" id="573320at2"/>
<dbReference type="Proteomes" id="UP000239576">
    <property type="component" value="Unassembled WGS sequence"/>
</dbReference>
<organism evidence="1 2">
    <name type="scientific">Stenomitos frigidus ULC18</name>
    <dbReference type="NCBI Taxonomy" id="2107698"/>
    <lineage>
        <taxon>Bacteria</taxon>
        <taxon>Bacillati</taxon>
        <taxon>Cyanobacteriota</taxon>
        <taxon>Cyanophyceae</taxon>
        <taxon>Leptolyngbyales</taxon>
        <taxon>Leptolyngbyaceae</taxon>
        <taxon>Stenomitos</taxon>
    </lineage>
</organism>
<evidence type="ECO:0000313" key="2">
    <source>
        <dbReference type="Proteomes" id="UP000239576"/>
    </source>
</evidence>
<reference evidence="1 2" key="2">
    <citation type="submission" date="2018-03" db="EMBL/GenBank/DDBJ databases">
        <title>The ancient ancestry and fast evolution of plastids.</title>
        <authorList>
            <person name="Moore K.R."/>
            <person name="Magnabosco C."/>
            <person name="Momper L."/>
            <person name="Gold D.A."/>
            <person name="Bosak T."/>
            <person name="Fournier G.P."/>
        </authorList>
    </citation>
    <scope>NUCLEOTIDE SEQUENCE [LARGE SCALE GENOMIC DNA]</scope>
    <source>
        <strain evidence="1 2">ULC18</strain>
    </source>
</reference>
<evidence type="ECO:0000313" key="1">
    <source>
        <dbReference type="EMBL" id="PSB29539.1"/>
    </source>
</evidence>
<accession>A0A2T1E9W4</accession>